<evidence type="ECO:0000313" key="1">
    <source>
        <dbReference type="EMBL" id="KKM99218.1"/>
    </source>
</evidence>
<sequence>MVATQLTGFNDAFPGSPVVALTPLAAGFILVTERSVTMAVPCYGGLNEGQVCIHNLGRPCKKCGHVAVPTRFYKHDRKYPSPGAAKKDHEQALEAYVEWAEEHIPEWYETHLKDMSQVLVTEVVDVTDNVTGEVMSQVVSQKVCGACGEGFEGYGKSCSKCRKAKSRAK</sequence>
<dbReference type="AlphaFoldDB" id="A0A0F9M0P2"/>
<protein>
    <submittedName>
        <fullName evidence="1">Uncharacterized protein</fullName>
    </submittedName>
</protein>
<name>A0A0F9M0P2_9ZZZZ</name>
<organism evidence="1">
    <name type="scientific">marine sediment metagenome</name>
    <dbReference type="NCBI Taxonomy" id="412755"/>
    <lineage>
        <taxon>unclassified sequences</taxon>
        <taxon>metagenomes</taxon>
        <taxon>ecological metagenomes</taxon>
    </lineage>
</organism>
<proteinExistence type="predicted"/>
<accession>A0A0F9M0P2</accession>
<comment type="caution">
    <text evidence="1">The sequence shown here is derived from an EMBL/GenBank/DDBJ whole genome shotgun (WGS) entry which is preliminary data.</text>
</comment>
<dbReference type="EMBL" id="LAZR01005522">
    <property type="protein sequence ID" value="KKM99218.1"/>
    <property type="molecule type" value="Genomic_DNA"/>
</dbReference>
<reference evidence="1" key="1">
    <citation type="journal article" date="2015" name="Nature">
        <title>Complex archaea that bridge the gap between prokaryotes and eukaryotes.</title>
        <authorList>
            <person name="Spang A."/>
            <person name="Saw J.H."/>
            <person name="Jorgensen S.L."/>
            <person name="Zaremba-Niedzwiedzka K."/>
            <person name="Martijn J."/>
            <person name="Lind A.E."/>
            <person name="van Eijk R."/>
            <person name="Schleper C."/>
            <person name="Guy L."/>
            <person name="Ettema T.J."/>
        </authorList>
    </citation>
    <scope>NUCLEOTIDE SEQUENCE</scope>
</reference>
<gene>
    <name evidence="1" type="ORF">LCGC14_1150110</name>
</gene>